<dbReference type="Pfam" id="PF01425">
    <property type="entry name" value="Amidase"/>
    <property type="match status" value="2"/>
</dbReference>
<dbReference type="AlphaFoldDB" id="A0A7U4J8T3"/>
<organism evidence="2 3">
    <name type="scientific">Sphingomonas hengshuiensis</name>
    <dbReference type="NCBI Taxonomy" id="1609977"/>
    <lineage>
        <taxon>Bacteria</taxon>
        <taxon>Pseudomonadati</taxon>
        <taxon>Pseudomonadota</taxon>
        <taxon>Alphaproteobacteria</taxon>
        <taxon>Sphingomonadales</taxon>
        <taxon>Sphingomonadaceae</taxon>
        <taxon>Sphingomonas</taxon>
    </lineage>
</organism>
<keyword evidence="3" id="KW-1185">Reference proteome</keyword>
<dbReference type="KEGG" id="sphi:TS85_12020"/>
<dbReference type="PANTHER" id="PTHR11895:SF172">
    <property type="entry name" value="GLUTAMYL-TRNA(GLN) AMIDOTRANSFERASE"/>
    <property type="match status" value="1"/>
</dbReference>
<feature type="domain" description="Amidase" evidence="1">
    <location>
        <begin position="296"/>
        <end position="421"/>
    </location>
</feature>
<accession>A0A7U4J8T3</accession>
<gene>
    <name evidence="2" type="ORF">TS85_12020</name>
</gene>
<dbReference type="SUPFAM" id="SSF75304">
    <property type="entry name" value="Amidase signature (AS) enzymes"/>
    <property type="match status" value="1"/>
</dbReference>
<dbReference type="InterPro" id="IPR023631">
    <property type="entry name" value="Amidase_dom"/>
</dbReference>
<evidence type="ECO:0000313" key="2">
    <source>
        <dbReference type="EMBL" id="AJP72355.1"/>
    </source>
</evidence>
<dbReference type="PANTHER" id="PTHR11895">
    <property type="entry name" value="TRANSAMIDASE"/>
    <property type="match status" value="1"/>
</dbReference>
<evidence type="ECO:0000259" key="1">
    <source>
        <dbReference type="Pfam" id="PF01425"/>
    </source>
</evidence>
<dbReference type="InterPro" id="IPR036928">
    <property type="entry name" value="AS_sf"/>
</dbReference>
<dbReference type="EMBL" id="CP010836">
    <property type="protein sequence ID" value="AJP72355.1"/>
    <property type="molecule type" value="Genomic_DNA"/>
</dbReference>
<protein>
    <submittedName>
        <fullName evidence="2">Amidase</fullName>
    </submittedName>
</protein>
<dbReference type="RefSeq" id="WP_044332424.1">
    <property type="nucleotide sequence ID" value="NZ_CP010836.1"/>
</dbReference>
<feature type="domain" description="Amidase" evidence="1">
    <location>
        <begin position="29"/>
        <end position="228"/>
    </location>
</feature>
<dbReference type="NCBIfam" id="NF006631">
    <property type="entry name" value="PRK09201.1"/>
    <property type="match status" value="1"/>
</dbReference>
<reference evidence="2 3" key="1">
    <citation type="journal article" date="2015" name="Int. J. Syst. Evol. Microbiol.">
        <title>Sphingomonas hengshuiensis sp. nov., isolated from lake wetland.</title>
        <authorList>
            <person name="Wei S."/>
            <person name="Wang T."/>
            <person name="Liu H."/>
            <person name="Zhang C."/>
            <person name="Guo J."/>
            <person name="Wang Q."/>
            <person name="Liang K."/>
            <person name="Zhang Z."/>
        </authorList>
    </citation>
    <scope>NUCLEOTIDE SEQUENCE [LARGE SCALE GENOMIC DNA]</scope>
    <source>
        <strain evidence="2 3">WHSC-8</strain>
    </source>
</reference>
<dbReference type="NCBIfam" id="TIGR02715">
    <property type="entry name" value="amido_AtzE"/>
    <property type="match status" value="1"/>
</dbReference>
<name>A0A7U4J8T3_9SPHN</name>
<sequence length="441" mass="45122">MSMLAGIAADVRSGRRSAVAIACSALAALDRDNGELVAATRILAAEALDAAAAIDAAVARGEDPGPLAGVPFGVKDLFDVAGLATTAGAGMRRDASPAPCDAEAVRRLKDAGAVLVATLNMDEFAYGFATINAAFGTTRNPHDRARLAGGSSGGSAAAVAAGMLPLTLGSDTNGSIRVPAALCGVYGLKPTHGGLPMAGVFPFVDSFDDIGPFATSVADLQLVWGVLGGAAEQGVAAPRVARLGGWFERNVAPELLQGIDAIGAHLGGIPMVELPEVEAARSAAFLMTAVEGGSLHLPELRRRAAEFDPQTRDRLIAGALMPGSAYRAAERFREWFRAEAARLFEAQDVLIAPAAGVEAPLVEDPMVVVDGMRVPARAHLGIYTQPLSFIGLPVIAAPLLRPGKLPLGFQLVGKPGAEATLFAFAARLEADGLIGVTSPAT</sequence>
<dbReference type="Proteomes" id="UP000032300">
    <property type="component" value="Chromosome"/>
</dbReference>
<dbReference type="GO" id="GO:0003824">
    <property type="term" value="F:catalytic activity"/>
    <property type="evidence" value="ECO:0007669"/>
    <property type="project" value="InterPro"/>
</dbReference>
<evidence type="ECO:0000313" key="3">
    <source>
        <dbReference type="Proteomes" id="UP000032300"/>
    </source>
</evidence>
<dbReference type="Gene3D" id="3.90.1300.10">
    <property type="entry name" value="Amidase signature (AS) domain"/>
    <property type="match status" value="1"/>
</dbReference>
<dbReference type="InterPro" id="IPR014087">
    <property type="entry name" value="Carboxybiuret_hydro_AtzE"/>
</dbReference>
<reference evidence="2 3" key="2">
    <citation type="submission" date="2015-02" db="EMBL/GenBank/DDBJ databases">
        <title>The complete genome of Sphingomonas hengshuiensis sp. WHSC-8 isolated from soil of Hengshui Lake.</title>
        <authorList>
            <person name="Wei S."/>
            <person name="Guo J."/>
            <person name="Su C."/>
            <person name="Wu R."/>
            <person name="Zhang Z."/>
            <person name="Liang K."/>
            <person name="Li H."/>
            <person name="Wang T."/>
            <person name="Liu H."/>
            <person name="Zhang C."/>
            <person name="Li Z."/>
            <person name="Wang Q."/>
            <person name="Meng J."/>
        </authorList>
    </citation>
    <scope>NUCLEOTIDE SEQUENCE [LARGE SCALE GENOMIC DNA]</scope>
    <source>
        <strain evidence="2 3">WHSC-8</strain>
    </source>
</reference>
<dbReference type="InterPro" id="IPR000120">
    <property type="entry name" value="Amidase"/>
</dbReference>
<dbReference type="OrthoDB" id="7490557at2"/>
<proteinExistence type="predicted"/>